<dbReference type="Proteomes" id="UP001062846">
    <property type="component" value="Chromosome 4"/>
</dbReference>
<organism evidence="1 2">
    <name type="scientific">Rhododendron molle</name>
    <name type="common">Chinese azalea</name>
    <name type="synonym">Azalea mollis</name>
    <dbReference type="NCBI Taxonomy" id="49168"/>
    <lineage>
        <taxon>Eukaryota</taxon>
        <taxon>Viridiplantae</taxon>
        <taxon>Streptophyta</taxon>
        <taxon>Embryophyta</taxon>
        <taxon>Tracheophyta</taxon>
        <taxon>Spermatophyta</taxon>
        <taxon>Magnoliopsida</taxon>
        <taxon>eudicotyledons</taxon>
        <taxon>Gunneridae</taxon>
        <taxon>Pentapetalae</taxon>
        <taxon>asterids</taxon>
        <taxon>Ericales</taxon>
        <taxon>Ericaceae</taxon>
        <taxon>Ericoideae</taxon>
        <taxon>Rhodoreae</taxon>
        <taxon>Rhododendron</taxon>
    </lineage>
</organism>
<accession>A0ACC0P742</accession>
<comment type="caution">
    <text evidence="1">The sequence shown here is derived from an EMBL/GenBank/DDBJ whole genome shotgun (WGS) entry which is preliminary data.</text>
</comment>
<keyword evidence="2" id="KW-1185">Reference proteome</keyword>
<gene>
    <name evidence="1" type="ORF">RHMOL_Rhmol04G0267000</name>
</gene>
<reference evidence="1" key="1">
    <citation type="submission" date="2022-02" db="EMBL/GenBank/DDBJ databases">
        <title>Plant Genome Project.</title>
        <authorList>
            <person name="Zhang R.-G."/>
        </authorList>
    </citation>
    <scope>NUCLEOTIDE SEQUENCE</scope>
    <source>
        <strain evidence="1">AT1</strain>
    </source>
</reference>
<dbReference type="EMBL" id="CM046391">
    <property type="protein sequence ID" value="KAI8560558.1"/>
    <property type="molecule type" value="Genomic_DNA"/>
</dbReference>
<proteinExistence type="predicted"/>
<evidence type="ECO:0000313" key="1">
    <source>
        <dbReference type="EMBL" id="KAI8560558.1"/>
    </source>
</evidence>
<protein>
    <submittedName>
        <fullName evidence="1">Uncharacterized protein</fullName>
    </submittedName>
</protein>
<sequence length="255" mass="27507">MTFQYFPPTVEGDRITVSPPSAVEVQGAEIWKDCLVGHFVDKKIPFLAVRSVAFKRWAVLSMVLLMFFLMIKYWTAEGLSYLASSVGKPLYADEMTETAKRISYAKICVEVDINASLPHSVDLLMSTGRTVSIAVKYPWRPVKCGACGGESVPTPLEVSELVVTTVVPALRELPCSNQFEALQVMDSSVADTSEGVIGLKAAAKPLDFGDLVFKDSLGSDFLGSDPTSSKGGKVDQNGTLPDVLGVGMEDPDALF</sequence>
<evidence type="ECO:0000313" key="2">
    <source>
        <dbReference type="Proteomes" id="UP001062846"/>
    </source>
</evidence>
<name>A0ACC0P742_RHOML</name>